<sequence length="320" mass="35474">MPGKTSKKFVLNDERVENSHGFYVLNSGGRFDRFADNPVMLSDHNNENESVLGNWQDLEEQPYVLLAQPNFDTDDTKALEVKRKVDNGFIKGASIGLIPYRFEIIDDKLYLVDWEMVEASIVPVPSNKKSLALYNEQRELMTDEQIKNICLSVRAVVPPTTTTNQHSDMSKIKLSLAALVALGFTDTDKDGVEESMVNEKITALHQQNTLLKTQNDTLTAEREAEKQKTNLAVVDAAIKDGKIEAKSKETFLSLFKTNPELAQSTLDSIPGKTGLAASVTNPSGGAAEVKTLDDFQKLSLADQLNFKATQPDAYNKLFTI</sequence>
<name>A0A562MRI6_9SPHI</name>
<dbReference type="GO" id="GO:0006508">
    <property type="term" value="P:proteolysis"/>
    <property type="evidence" value="ECO:0007669"/>
    <property type="project" value="UniProtKB-KW"/>
</dbReference>
<proteinExistence type="predicted"/>
<evidence type="ECO:0000313" key="1">
    <source>
        <dbReference type="EMBL" id="TWI22191.1"/>
    </source>
</evidence>
<dbReference type="OrthoDB" id="1064922at2"/>
<keyword evidence="1" id="KW-0645">Protease</keyword>
<comment type="caution">
    <text evidence="1">The sequence shown here is derived from an EMBL/GenBank/DDBJ whole genome shotgun (WGS) entry which is preliminary data.</text>
</comment>
<organism evidence="1 2">
    <name type="scientific">Sphingobacterium siyangense</name>
    <dbReference type="NCBI Taxonomy" id="459529"/>
    <lineage>
        <taxon>Bacteria</taxon>
        <taxon>Pseudomonadati</taxon>
        <taxon>Bacteroidota</taxon>
        <taxon>Sphingobacteriia</taxon>
        <taxon>Sphingobacteriales</taxon>
        <taxon>Sphingobacteriaceae</taxon>
        <taxon>Sphingobacterium</taxon>
    </lineage>
</organism>
<dbReference type="AlphaFoldDB" id="A0A562MRI6"/>
<gene>
    <name evidence="1" type="ORF">IQ31_01596</name>
</gene>
<reference evidence="1 2" key="1">
    <citation type="journal article" date="2015" name="Stand. Genomic Sci.">
        <title>Genomic Encyclopedia of Bacterial and Archaeal Type Strains, Phase III: the genomes of soil and plant-associated and newly described type strains.</title>
        <authorList>
            <person name="Whitman W.B."/>
            <person name="Woyke T."/>
            <person name="Klenk H.P."/>
            <person name="Zhou Y."/>
            <person name="Lilburn T.G."/>
            <person name="Beck B.J."/>
            <person name="De Vos P."/>
            <person name="Vandamme P."/>
            <person name="Eisen J.A."/>
            <person name="Garrity G."/>
            <person name="Hugenholtz P."/>
            <person name="Kyrpides N.C."/>
        </authorList>
    </citation>
    <scope>NUCLEOTIDE SEQUENCE [LARGE SCALE GENOMIC DNA]</scope>
    <source>
        <strain evidence="1 2">CGMCC 1.6855</strain>
    </source>
</reference>
<accession>A0A562MRI6</accession>
<dbReference type="GO" id="GO:0008233">
    <property type="term" value="F:peptidase activity"/>
    <property type="evidence" value="ECO:0007669"/>
    <property type="project" value="UniProtKB-KW"/>
</dbReference>
<dbReference type="EMBL" id="VLKR01000006">
    <property type="protein sequence ID" value="TWI22191.1"/>
    <property type="molecule type" value="Genomic_DNA"/>
</dbReference>
<evidence type="ECO:0000313" key="2">
    <source>
        <dbReference type="Proteomes" id="UP000315908"/>
    </source>
</evidence>
<dbReference type="Proteomes" id="UP000315908">
    <property type="component" value="Unassembled WGS sequence"/>
</dbReference>
<keyword evidence="1" id="KW-0378">Hydrolase</keyword>
<protein>
    <submittedName>
        <fullName evidence="1">HK97 family phage prohead protease</fullName>
    </submittedName>
</protein>
<dbReference type="RefSeq" id="WP_145327632.1">
    <property type="nucleotide sequence ID" value="NZ_VLKR01000006.1"/>
</dbReference>